<gene>
    <name evidence="3" type="ORF">SAMN02745775_1159</name>
</gene>
<dbReference type="AlphaFoldDB" id="A0A1I4EAF9"/>
<evidence type="ECO:0000313" key="3">
    <source>
        <dbReference type="EMBL" id="SFL02735.1"/>
    </source>
</evidence>
<keyword evidence="2" id="KW-0732">Signal</keyword>
<proteinExistence type="predicted"/>
<keyword evidence="4" id="KW-1185">Reference proteome</keyword>
<feature type="region of interest" description="Disordered" evidence="1">
    <location>
        <begin position="19"/>
        <end position="105"/>
    </location>
</feature>
<dbReference type="STRING" id="1123062.SAMN02745775_1159"/>
<evidence type="ECO:0000256" key="2">
    <source>
        <dbReference type="SAM" id="SignalP"/>
    </source>
</evidence>
<dbReference type="EMBL" id="FOSQ01000015">
    <property type="protein sequence ID" value="SFL02735.1"/>
    <property type="molecule type" value="Genomic_DNA"/>
</dbReference>
<sequence length="105" mass="10434">MTHRLLLAAILVPGLALAQPVAPPQAGGPPAGRVEEIGRDAGPALHPPRTDSPQAVNRGTDGSAVGRDQPAGTGTTPQGFLGESTAGAREPATPPAGVPPQSRPE</sequence>
<accession>A0A1I4EAF9</accession>
<organism evidence="3 4">
    <name type="scientific">Falsiroseomonas stagni DSM 19981</name>
    <dbReference type="NCBI Taxonomy" id="1123062"/>
    <lineage>
        <taxon>Bacteria</taxon>
        <taxon>Pseudomonadati</taxon>
        <taxon>Pseudomonadota</taxon>
        <taxon>Alphaproteobacteria</taxon>
        <taxon>Acetobacterales</taxon>
        <taxon>Roseomonadaceae</taxon>
        <taxon>Falsiroseomonas</taxon>
    </lineage>
</organism>
<name>A0A1I4EAF9_9PROT</name>
<evidence type="ECO:0000256" key="1">
    <source>
        <dbReference type="SAM" id="MobiDB-lite"/>
    </source>
</evidence>
<dbReference type="RefSeq" id="WP_092962744.1">
    <property type="nucleotide sequence ID" value="NZ_FOSQ01000015.1"/>
</dbReference>
<dbReference type="Proteomes" id="UP000199473">
    <property type="component" value="Unassembled WGS sequence"/>
</dbReference>
<feature type="compositionally biased region" description="Pro residues" evidence="1">
    <location>
        <begin position="92"/>
        <end position="105"/>
    </location>
</feature>
<evidence type="ECO:0000313" key="4">
    <source>
        <dbReference type="Proteomes" id="UP000199473"/>
    </source>
</evidence>
<feature type="chain" id="PRO_5011538510" evidence="2">
    <location>
        <begin position="19"/>
        <end position="105"/>
    </location>
</feature>
<reference evidence="3 4" key="1">
    <citation type="submission" date="2016-10" db="EMBL/GenBank/DDBJ databases">
        <authorList>
            <person name="de Groot N.N."/>
        </authorList>
    </citation>
    <scope>NUCLEOTIDE SEQUENCE [LARGE SCALE GENOMIC DNA]</scope>
    <source>
        <strain evidence="3 4">DSM 19981</strain>
    </source>
</reference>
<feature type="signal peptide" evidence="2">
    <location>
        <begin position="1"/>
        <end position="18"/>
    </location>
</feature>
<protein>
    <submittedName>
        <fullName evidence="3">Uncharacterized protein</fullName>
    </submittedName>
</protein>
<dbReference type="OrthoDB" id="7282849at2"/>